<dbReference type="PANTHER" id="PTHR30185">
    <property type="entry name" value="CRYPTIC BETA-GLUCOSIDE BGL OPERON ANTITERMINATOR"/>
    <property type="match status" value="1"/>
</dbReference>
<evidence type="ECO:0000313" key="3">
    <source>
        <dbReference type="EMBL" id="MDR6726953.1"/>
    </source>
</evidence>
<dbReference type="SUPFAM" id="SSF63520">
    <property type="entry name" value="PTS-regulatory domain, PRD"/>
    <property type="match status" value="2"/>
</dbReference>
<dbReference type="RefSeq" id="WP_056699045.1">
    <property type="nucleotide sequence ID" value="NZ_JAVDTR010000021.1"/>
</dbReference>
<dbReference type="SMART" id="SM01061">
    <property type="entry name" value="CAT_RBD"/>
    <property type="match status" value="1"/>
</dbReference>
<accession>A0AAP5H5Y0</accession>
<dbReference type="AlphaFoldDB" id="A0AAP5H5Y0"/>
<name>A0AAP5H5Y0_PAEAM</name>
<feature type="domain" description="PRD" evidence="2">
    <location>
        <begin position="65"/>
        <end position="170"/>
    </location>
</feature>
<reference evidence="3" key="1">
    <citation type="submission" date="2023-07" db="EMBL/GenBank/DDBJ databases">
        <title>Sorghum-associated microbial communities from plants grown in Nebraska, USA.</title>
        <authorList>
            <person name="Schachtman D."/>
        </authorList>
    </citation>
    <scope>NUCLEOTIDE SEQUENCE</scope>
    <source>
        <strain evidence="3">BE80</strain>
    </source>
</reference>
<dbReference type="Proteomes" id="UP001254832">
    <property type="component" value="Unassembled WGS sequence"/>
</dbReference>
<dbReference type="GO" id="GO:0003723">
    <property type="term" value="F:RNA binding"/>
    <property type="evidence" value="ECO:0007669"/>
    <property type="project" value="InterPro"/>
</dbReference>
<dbReference type="InterPro" id="IPR050661">
    <property type="entry name" value="BglG_antiterminators"/>
</dbReference>
<dbReference type="Gene3D" id="2.30.24.10">
    <property type="entry name" value="CAT RNA-binding domain"/>
    <property type="match status" value="1"/>
</dbReference>
<dbReference type="InterPro" id="IPR036634">
    <property type="entry name" value="PRD_sf"/>
</dbReference>
<gene>
    <name evidence="3" type="ORF">J2W91_005478</name>
</gene>
<dbReference type="Pfam" id="PF00874">
    <property type="entry name" value="PRD"/>
    <property type="match status" value="2"/>
</dbReference>
<dbReference type="PROSITE" id="PS51372">
    <property type="entry name" value="PRD_2"/>
    <property type="match status" value="2"/>
</dbReference>
<dbReference type="InterPro" id="IPR036650">
    <property type="entry name" value="CAT_RNA-bd_dom_sf"/>
</dbReference>
<dbReference type="EMBL" id="JAVDTR010000021">
    <property type="protein sequence ID" value="MDR6726953.1"/>
    <property type="molecule type" value="Genomic_DNA"/>
</dbReference>
<dbReference type="PANTHER" id="PTHR30185:SF15">
    <property type="entry name" value="CRYPTIC BETA-GLUCOSIDE BGL OPERON ANTITERMINATOR"/>
    <property type="match status" value="1"/>
</dbReference>
<proteinExistence type="predicted"/>
<comment type="caution">
    <text evidence="3">The sequence shown here is derived from an EMBL/GenBank/DDBJ whole genome shotgun (WGS) entry which is preliminary data.</text>
</comment>
<dbReference type="Gene3D" id="1.10.1790.10">
    <property type="entry name" value="PRD domain"/>
    <property type="match status" value="2"/>
</dbReference>
<sequence>MRYIKAFNNNVALVKDLSGLEWVVMGTGVGFQKKKGDLIEEESIRRKFAAEDSAAKKPLVQVLDHMDPDVLDVAVEVVKNAEVSLNTTFENNIYLTIADHLNFAIKRANEQIEYVETNRWEVKNLYPKEYLAAQEAIRLVFDRLDVLLPKSEETFLTYHFVNGQQTKKTRIEETLKMTEVINRIIEVIQYHFQVKLDEESLSYTRFITHLRHFFIRQFKQNHIEDQEVDLTIVEVVKSKYPRSYQAVEKIAHLLERKYGWSLSPNERLYLALHIWRLTSQLETK</sequence>
<dbReference type="Pfam" id="PF03123">
    <property type="entry name" value="CAT_RBD"/>
    <property type="match status" value="1"/>
</dbReference>
<dbReference type="SUPFAM" id="SSF50151">
    <property type="entry name" value="SacY-like RNA-binding domain"/>
    <property type="match status" value="1"/>
</dbReference>
<evidence type="ECO:0000256" key="1">
    <source>
        <dbReference type="ARBA" id="ARBA00022737"/>
    </source>
</evidence>
<dbReference type="InterPro" id="IPR011608">
    <property type="entry name" value="PRD"/>
</dbReference>
<dbReference type="InterPro" id="IPR004341">
    <property type="entry name" value="CAT_RNA-bd_dom"/>
</dbReference>
<protein>
    <submittedName>
        <fullName evidence="3">Beta-glucoside operon transcriptional antiterminator</fullName>
    </submittedName>
</protein>
<evidence type="ECO:0000259" key="2">
    <source>
        <dbReference type="PROSITE" id="PS51372"/>
    </source>
</evidence>
<evidence type="ECO:0000313" key="4">
    <source>
        <dbReference type="Proteomes" id="UP001254832"/>
    </source>
</evidence>
<dbReference type="GO" id="GO:0006355">
    <property type="term" value="P:regulation of DNA-templated transcription"/>
    <property type="evidence" value="ECO:0007669"/>
    <property type="project" value="InterPro"/>
</dbReference>
<organism evidence="3 4">
    <name type="scientific">Paenibacillus amylolyticus</name>
    <dbReference type="NCBI Taxonomy" id="1451"/>
    <lineage>
        <taxon>Bacteria</taxon>
        <taxon>Bacillati</taxon>
        <taxon>Bacillota</taxon>
        <taxon>Bacilli</taxon>
        <taxon>Bacillales</taxon>
        <taxon>Paenibacillaceae</taxon>
        <taxon>Paenibacillus</taxon>
    </lineage>
</organism>
<feature type="domain" description="PRD" evidence="2">
    <location>
        <begin position="172"/>
        <end position="284"/>
    </location>
</feature>
<keyword evidence="1" id="KW-0677">Repeat</keyword>